<organism evidence="2 3">
    <name type="scientific">Brachymonas denitrificans DSM 15123</name>
    <dbReference type="NCBI Taxonomy" id="1121117"/>
    <lineage>
        <taxon>Bacteria</taxon>
        <taxon>Pseudomonadati</taxon>
        <taxon>Pseudomonadota</taxon>
        <taxon>Betaproteobacteria</taxon>
        <taxon>Burkholderiales</taxon>
        <taxon>Comamonadaceae</taxon>
        <taxon>Brachymonas</taxon>
    </lineage>
</organism>
<accession>A0A1H8F9B5</accession>
<evidence type="ECO:0000259" key="1">
    <source>
        <dbReference type="Pfam" id="PF13723"/>
    </source>
</evidence>
<evidence type="ECO:0000313" key="3">
    <source>
        <dbReference type="Proteomes" id="UP000199531"/>
    </source>
</evidence>
<name>A0A1H8F9B5_9BURK</name>
<keyword evidence="3" id="KW-1185">Reference proteome</keyword>
<protein>
    <submittedName>
        <fullName evidence="2">Beta-ketoacyl synthase, N-terminal domain</fullName>
    </submittedName>
</protein>
<reference evidence="2 3" key="1">
    <citation type="submission" date="2016-10" db="EMBL/GenBank/DDBJ databases">
        <authorList>
            <person name="de Groot N.N."/>
        </authorList>
    </citation>
    <scope>NUCLEOTIDE SEQUENCE [LARGE SCALE GENOMIC DNA]</scope>
    <source>
        <strain evidence="2 3">DSM 15123</strain>
    </source>
</reference>
<proteinExistence type="predicted"/>
<dbReference type="AlphaFoldDB" id="A0A1H8F9B5"/>
<dbReference type="InterPro" id="IPR016039">
    <property type="entry name" value="Thiolase-like"/>
</dbReference>
<dbReference type="GO" id="GO:0016746">
    <property type="term" value="F:acyltransferase activity"/>
    <property type="evidence" value="ECO:0007669"/>
    <property type="project" value="InterPro"/>
</dbReference>
<dbReference type="Proteomes" id="UP000199531">
    <property type="component" value="Unassembled WGS sequence"/>
</dbReference>
<dbReference type="RefSeq" id="WP_091814473.1">
    <property type="nucleotide sequence ID" value="NZ_FOCW01000001.1"/>
</dbReference>
<dbReference type="Pfam" id="PF13723">
    <property type="entry name" value="Ketoacyl-synt_2"/>
    <property type="match status" value="1"/>
</dbReference>
<sequence>MTTPALQLWVHGLAVLGPGLANWPQARAVLRGEEAYAPAATVLPAPEMLPPAERRRSSRVIKLVMALGAEACAQAGLAPSALASVFTSSTGDGHNCHAICEVLASDQRDVSPTRFHNSVHNTAAGYWCIAAQATGPCQVLAAYDASFAAGLLEAAVQGVCEARDMLLVAYDADYPEPLRATRPVPDAAGLAMVLRAQQQAGALARLDIRWLGGQSVSAAATDAESGQEMATPALEQLRASIPAMRALPLLQLLASGQAGRVIVPSLPGQYLQVDVTPC</sequence>
<dbReference type="EMBL" id="FOCW01000001">
    <property type="protein sequence ID" value="SEN27638.1"/>
    <property type="molecule type" value="Genomic_DNA"/>
</dbReference>
<dbReference type="STRING" id="1121117.SAMN02745977_00952"/>
<evidence type="ECO:0000313" key="2">
    <source>
        <dbReference type="EMBL" id="SEN27638.1"/>
    </source>
</evidence>
<dbReference type="Gene3D" id="3.40.47.10">
    <property type="match status" value="1"/>
</dbReference>
<feature type="domain" description="Beta-ketoacyl synthase-like N-terminal" evidence="1">
    <location>
        <begin position="36"/>
        <end position="202"/>
    </location>
</feature>
<dbReference type="OrthoDB" id="9798676at2"/>
<dbReference type="InterPro" id="IPR014030">
    <property type="entry name" value="Ketoacyl_synth_N"/>
</dbReference>
<dbReference type="SUPFAM" id="SSF53901">
    <property type="entry name" value="Thiolase-like"/>
    <property type="match status" value="1"/>
</dbReference>
<gene>
    <name evidence="2" type="ORF">SAMN02745977_00952</name>
</gene>